<keyword evidence="4" id="KW-1133">Transmembrane helix</keyword>
<dbReference type="Proteomes" id="UP000541444">
    <property type="component" value="Unassembled WGS sequence"/>
</dbReference>
<evidence type="ECO:0000256" key="1">
    <source>
        <dbReference type="ARBA" id="ARBA00005568"/>
    </source>
</evidence>
<keyword evidence="3" id="KW-0456">Lyase</keyword>
<dbReference type="GO" id="GO:0046872">
    <property type="term" value="F:metal ion binding"/>
    <property type="evidence" value="ECO:0007669"/>
    <property type="project" value="UniProtKB-KW"/>
</dbReference>
<organism evidence="7 8">
    <name type="scientific">Kingdonia uniflora</name>
    <dbReference type="NCBI Taxonomy" id="39325"/>
    <lineage>
        <taxon>Eukaryota</taxon>
        <taxon>Viridiplantae</taxon>
        <taxon>Streptophyta</taxon>
        <taxon>Embryophyta</taxon>
        <taxon>Tracheophyta</taxon>
        <taxon>Spermatophyta</taxon>
        <taxon>Magnoliopsida</taxon>
        <taxon>Ranunculales</taxon>
        <taxon>Circaeasteraceae</taxon>
        <taxon>Kingdonia</taxon>
    </lineage>
</organism>
<dbReference type="AlphaFoldDB" id="A0A7J7NTS4"/>
<dbReference type="PANTHER" id="PTHR30502">
    <property type="entry name" value="2-KETO-3-DEOXY-L-RHAMNONATE ALDOLASE"/>
    <property type="match status" value="1"/>
</dbReference>
<evidence type="ECO:0000256" key="2">
    <source>
        <dbReference type="ARBA" id="ARBA00022723"/>
    </source>
</evidence>
<evidence type="ECO:0000313" key="8">
    <source>
        <dbReference type="Proteomes" id="UP000541444"/>
    </source>
</evidence>
<feature type="transmembrane region" description="Helical" evidence="4">
    <location>
        <begin position="212"/>
        <end position="234"/>
    </location>
</feature>
<comment type="similarity">
    <text evidence="1">Belongs to the HpcH/HpaI aldolase family.</text>
</comment>
<keyword evidence="4" id="KW-0472">Membrane</keyword>
<feature type="transmembrane region" description="Helical" evidence="4">
    <location>
        <begin position="107"/>
        <end position="127"/>
    </location>
</feature>
<feature type="domain" description="RNase H type-1" evidence="6">
    <location>
        <begin position="150"/>
        <end position="215"/>
    </location>
</feature>
<name>A0A7J7NTS4_9MAGN</name>
<dbReference type="EMBL" id="JACGCM010000589">
    <property type="protein sequence ID" value="KAF6170374.1"/>
    <property type="molecule type" value="Genomic_DNA"/>
</dbReference>
<dbReference type="Gene3D" id="3.20.20.60">
    <property type="entry name" value="Phosphoenolpyruvate-binding domains"/>
    <property type="match status" value="1"/>
</dbReference>
<protein>
    <submittedName>
        <fullName evidence="7">Uncharacterized protein</fullName>
    </submittedName>
</protein>
<keyword evidence="8" id="KW-1185">Reference proteome</keyword>
<dbReference type="InterPro" id="IPR002156">
    <property type="entry name" value="RNaseH_domain"/>
</dbReference>
<keyword evidence="2" id="KW-0479">Metal-binding</keyword>
<feature type="transmembrane region" description="Helical" evidence="4">
    <location>
        <begin position="57"/>
        <end position="78"/>
    </location>
</feature>
<dbReference type="GO" id="GO:0004523">
    <property type="term" value="F:RNA-DNA hybrid ribonuclease activity"/>
    <property type="evidence" value="ECO:0007669"/>
    <property type="project" value="InterPro"/>
</dbReference>
<dbReference type="PANTHER" id="PTHR30502:SF0">
    <property type="entry name" value="PHOSPHOENOLPYRUVATE CARBOXYLASE FAMILY PROTEIN"/>
    <property type="match status" value="1"/>
</dbReference>
<dbReference type="Pfam" id="PF03328">
    <property type="entry name" value="HpcH_HpaI"/>
    <property type="match status" value="1"/>
</dbReference>
<evidence type="ECO:0000259" key="6">
    <source>
        <dbReference type="Pfam" id="PF13456"/>
    </source>
</evidence>
<feature type="domain" description="HpcH/HpaI aldolase/citrate lyase" evidence="5">
    <location>
        <begin position="232"/>
        <end position="297"/>
    </location>
</feature>
<dbReference type="InterPro" id="IPR005000">
    <property type="entry name" value="Aldolase/citrate-lyase_domain"/>
</dbReference>
<dbReference type="SUPFAM" id="SSF51621">
    <property type="entry name" value="Phosphoenolpyruvate/pyruvate domain"/>
    <property type="match status" value="1"/>
</dbReference>
<dbReference type="InterPro" id="IPR040442">
    <property type="entry name" value="Pyrv_kinase-like_dom_sf"/>
</dbReference>
<dbReference type="InterPro" id="IPR050251">
    <property type="entry name" value="HpcH-HpaI_aldolase"/>
</dbReference>
<dbReference type="GO" id="GO:0005737">
    <property type="term" value="C:cytoplasm"/>
    <property type="evidence" value="ECO:0007669"/>
    <property type="project" value="TreeGrafter"/>
</dbReference>
<reference evidence="7 8" key="1">
    <citation type="journal article" date="2020" name="IScience">
        <title>Genome Sequencing of the Endangered Kingdonia uniflora (Circaeasteraceae, Ranunculales) Reveals Potential Mechanisms of Evolutionary Specialization.</title>
        <authorList>
            <person name="Sun Y."/>
            <person name="Deng T."/>
            <person name="Zhang A."/>
            <person name="Moore M.J."/>
            <person name="Landis J.B."/>
            <person name="Lin N."/>
            <person name="Zhang H."/>
            <person name="Zhang X."/>
            <person name="Huang J."/>
            <person name="Zhang X."/>
            <person name="Sun H."/>
            <person name="Wang H."/>
        </authorList>
    </citation>
    <scope>NUCLEOTIDE SEQUENCE [LARGE SCALE GENOMIC DNA]</scope>
    <source>
        <strain evidence="7">TB1705</strain>
        <tissue evidence="7">Leaf</tissue>
    </source>
</reference>
<dbReference type="GO" id="GO:0016832">
    <property type="term" value="F:aldehyde-lyase activity"/>
    <property type="evidence" value="ECO:0007669"/>
    <property type="project" value="TreeGrafter"/>
</dbReference>
<dbReference type="InterPro" id="IPR015813">
    <property type="entry name" value="Pyrv/PenolPyrv_kinase-like_dom"/>
</dbReference>
<dbReference type="OrthoDB" id="1906820at2759"/>
<evidence type="ECO:0000259" key="5">
    <source>
        <dbReference type="Pfam" id="PF03328"/>
    </source>
</evidence>
<accession>A0A7J7NTS4</accession>
<keyword evidence="4" id="KW-0812">Transmembrane</keyword>
<evidence type="ECO:0000256" key="3">
    <source>
        <dbReference type="ARBA" id="ARBA00023239"/>
    </source>
</evidence>
<sequence length="307" mass="33475">MGSLRYDLFIPILSRTRLIINPRPNLWGLLVSLGTSSGSFRSPIGYSFSFGKPSRMVLPLGTIYGMTMMIGIPTAPAVAQRRRPLLMPCSSVQSSQASGMTLTLRSILVIGVTLTRLILSFTVVTIFPEESLIPPNFAAPLALLCYDSLRAADAKEAEAVAILRGMETALSSGLHRVLLLTDCLRLVRAFRECSEDLSWGALTLAPDIREMAAFFLIFVLNFVIVAGRPCFVVVDMEHGYRGISDALPCLHALAATVTLAILRIPESSVTWAKKALDLGPQGIMFPMIDNAKLVKVVSYGQDRPNYL</sequence>
<dbReference type="Pfam" id="PF13456">
    <property type="entry name" value="RVT_3"/>
    <property type="match status" value="1"/>
</dbReference>
<gene>
    <name evidence="7" type="ORF">GIB67_014304</name>
</gene>
<dbReference type="GO" id="GO:0003676">
    <property type="term" value="F:nucleic acid binding"/>
    <property type="evidence" value="ECO:0007669"/>
    <property type="project" value="InterPro"/>
</dbReference>
<proteinExistence type="inferred from homology"/>
<evidence type="ECO:0000256" key="4">
    <source>
        <dbReference type="SAM" id="Phobius"/>
    </source>
</evidence>
<comment type="caution">
    <text evidence="7">The sequence shown here is derived from an EMBL/GenBank/DDBJ whole genome shotgun (WGS) entry which is preliminary data.</text>
</comment>
<evidence type="ECO:0000313" key="7">
    <source>
        <dbReference type="EMBL" id="KAF6170374.1"/>
    </source>
</evidence>